<organism evidence="3 4">
    <name type="scientific">Mycolicibacterium conceptionense</name>
    <dbReference type="NCBI Taxonomy" id="451644"/>
    <lineage>
        <taxon>Bacteria</taxon>
        <taxon>Bacillati</taxon>
        <taxon>Actinomycetota</taxon>
        <taxon>Actinomycetes</taxon>
        <taxon>Mycobacteriales</taxon>
        <taxon>Mycobacteriaceae</taxon>
        <taxon>Mycolicibacterium</taxon>
    </lineage>
</organism>
<gene>
    <name evidence="3" type="ORF">AWB98_26670</name>
</gene>
<dbReference type="EMBL" id="LQOP01000029">
    <property type="protein sequence ID" value="ORV21647.1"/>
    <property type="molecule type" value="Genomic_DNA"/>
</dbReference>
<proteinExistence type="predicted"/>
<evidence type="ECO:0000313" key="4">
    <source>
        <dbReference type="Proteomes" id="UP000193811"/>
    </source>
</evidence>
<dbReference type="InterPro" id="IPR000073">
    <property type="entry name" value="AB_hydrolase_1"/>
</dbReference>
<reference evidence="3 4" key="1">
    <citation type="submission" date="2016-01" db="EMBL/GenBank/DDBJ databases">
        <title>The new phylogeny of the genus Mycobacterium.</title>
        <authorList>
            <person name="Tarcisio F."/>
            <person name="Conor M."/>
            <person name="Antonella G."/>
            <person name="Elisabetta G."/>
            <person name="Giulia F.S."/>
            <person name="Sara T."/>
            <person name="Anna F."/>
            <person name="Clotilde B."/>
            <person name="Roberto B."/>
            <person name="Veronica D.S."/>
            <person name="Fabio R."/>
            <person name="Monica P."/>
            <person name="Olivier J."/>
            <person name="Enrico T."/>
            <person name="Nicola S."/>
        </authorList>
    </citation>
    <scope>NUCLEOTIDE SEQUENCE [LARGE SCALE GENOMIC DNA]</scope>
    <source>
        <strain evidence="3 4">CCUG 50187</strain>
    </source>
</reference>
<dbReference type="GeneID" id="44299090"/>
<keyword evidence="1" id="KW-0378">Hydrolase</keyword>
<dbReference type="SUPFAM" id="SSF53474">
    <property type="entry name" value="alpha/beta-Hydrolases"/>
    <property type="match status" value="1"/>
</dbReference>
<dbReference type="Gene3D" id="3.40.50.1820">
    <property type="entry name" value="alpha/beta hydrolase"/>
    <property type="match status" value="1"/>
</dbReference>
<evidence type="ECO:0000313" key="3">
    <source>
        <dbReference type="EMBL" id="ORV21647.1"/>
    </source>
</evidence>
<accession>A0ABX3V0K0</accession>
<keyword evidence="4" id="KW-1185">Reference proteome</keyword>
<dbReference type="InterPro" id="IPR029058">
    <property type="entry name" value="AB_hydrolase_fold"/>
</dbReference>
<sequence>MATAAGSTSDVAAIPRVIERQVITADGTALAVCDYPSSGPTLHTVVLLHGFCLSQISWSIQVRLLRHARPDVRIISFDYRGHGRSAAASLRTYSIEQLADDLGQVLTALGVTGPVTLAGHSMGGMTALTYLTNEHQRRPVTPVGLVLVATAAGRLAQRGIGRLLSLPAVGILGTIVDHAPHRGADHTVRTLIRPACRTFSRLAGLGSAERAAFVDTAADAVQRTPLATAVGFLPSLQTYDRYNELATIAANTVVVSGGTDTVTPVSHAHDLAAGIPGAVHLHAAAGGHMLLHDAPRLVVDAIARTLAPLAQYTSTDAFGAPKVLEAI</sequence>
<comment type="caution">
    <text evidence="3">The sequence shown here is derived from an EMBL/GenBank/DDBJ whole genome shotgun (WGS) entry which is preliminary data.</text>
</comment>
<evidence type="ECO:0000256" key="1">
    <source>
        <dbReference type="ARBA" id="ARBA00022801"/>
    </source>
</evidence>
<protein>
    <recommendedName>
        <fullName evidence="2">AB hydrolase-1 domain-containing protein</fullName>
    </recommendedName>
</protein>
<dbReference type="PANTHER" id="PTHR43798:SF31">
    <property type="entry name" value="AB HYDROLASE SUPERFAMILY PROTEIN YCLE"/>
    <property type="match status" value="1"/>
</dbReference>
<dbReference type="Proteomes" id="UP000193811">
    <property type="component" value="Unassembled WGS sequence"/>
</dbReference>
<dbReference type="RefSeq" id="WP_085142195.1">
    <property type="nucleotide sequence ID" value="NZ_LQOP01000029.1"/>
</dbReference>
<evidence type="ECO:0000259" key="2">
    <source>
        <dbReference type="Pfam" id="PF12697"/>
    </source>
</evidence>
<feature type="domain" description="AB hydrolase-1" evidence="2">
    <location>
        <begin position="45"/>
        <end position="301"/>
    </location>
</feature>
<dbReference type="Pfam" id="PF12697">
    <property type="entry name" value="Abhydrolase_6"/>
    <property type="match status" value="1"/>
</dbReference>
<dbReference type="InterPro" id="IPR050266">
    <property type="entry name" value="AB_hydrolase_sf"/>
</dbReference>
<name>A0ABX3V0K0_9MYCO</name>
<dbReference type="PANTHER" id="PTHR43798">
    <property type="entry name" value="MONOACYLGLYCEROL LIPASE"/>
    <property type="match status" value="1"/>
</dbReference>